<reference evidence="3 4" key="1">
    <citation type="journal article" date="2016" name="ISME J.">
        <title>Global occurrence and heterogeneity of the Roseobacter-clade species Ruegeria mobilis.</title>
        <authorList>
            <person name="Sonnenschein E."/>
            <person name="Gram L."/>
        </authorList>
    </citation>
    <scope>NUCLEOTIDE SEQUENCE [LARGE SCALE GENOMIC DNA]</scope>
    <source>
        <strain evidence="3 4">F1926</strain>
        <plasmid evidence="3 4">unnamed4</plasmid>
    </source>
</reference>
<dbReference type="AlphaFoldDB" id="A0A1B1AAM8"/>
<dbReference type="GO" id="GO:0000271">
    <property type="term" value="P:polysaccharide biosynthetic process"/>
    <property type="evidence" value="ECO:0007669"/>
    <property type="project" value="TreeGrafter"/>
</dbReference>
<dbReference type="GeneID" id="28252755"/>
<feature type="transmembrane region" description="Helical" evidence="1">
    <location>
        <begin position="121"/>
        <end position="144"/>
    </location>
</feature>
<dbReference type="GO" id="GO:0016747">
    <property type="term" value="F:acyltransferase activity, transferring groups other than amino-acyl groups"/>
    <property type="evidence" value="ECO:0007669"/>
    <property type="project" value="InterPro"/>
</dbReference>
<organism evidence="3 4">
    <name type="scientific">Tritonibacter mobilis F1926</name>
    <dbReference type="NCBI Taxonomy" id="1265309"/>
    <lineage>
        <taxon>Bacteria</taxon>
        <taxon>Pseudomonadati</taxon>
        <taxon>Pseudomonadota</taxon>
        <taxon>Alphaproteobacteria</taxon>
        <taxon>Rhodobacterales</taxon>
        <taxon>Paracoccaceae</taxon>
        <taxon>Tritonibacter</taxon>
    </lineage>
</organism>
<evidence type="ECO:0000256" key="1">
    <source>
        <dbReference type="SAM" id="Phobius"/>
    </source>
</evidence>
<feature type="transmembrane region" description="Helical" evidence="1">
    <location>
        <begin position="90"/>
        <end position="109"/>
    </location>
</feature>
<dbReference type="InterPro" id="IPR002656">
    <property type="entry name" value="Acyl_transf_3_dom"/>
</dbReference>
<dbReference type="Pfam" id="PF01757">
    <property type="entry name" value="Acyl_transf_3"/>
    <property type="match status" value="1"/>
</dbReference>
<evidence type="ECO:0000313" key="4">
    <source>
        <dbReference type="Proteomes" id="UP000013243"/>
    </source>
</evidence>
<feature type="transmembrane region" description="Helical" evidence="1">
    <location>
        <begin position="299"/>
        <end position="318"/>
    </location>
</feature>
<evidence type="ECO:0000259" key="2">
    <source>
        <dbReference type="Pfam" id="PF01757"/>
    </source>
</evidence>
<dbReference type="KEGG" id="rmb:K529_022930"/>
<name>A0A1B1AAM8_9RHOB</name>
<evidence type="ECO:0000313" key="3">
    <source>
        <dbReference type="EMBL" id="ANP43611.1"/>
    </source>
</evidence>
<feature type="transmembrane region" description="Helical" evidence="1">
    <location>
        <begin position="260"/>
        <end position="279"/>
    </location>
</feature>
<proteinExistence type="predicted"/>
<dbReference type="InterPro" id="IPR050879">
    <property type="entry name" value="Acyltransferase_3"/>
</dbReference>
<feature type="transmembrane region" description="Helical" evidence="1">
    <location>
        <begin position="205"/>
        <end position="221"/>
    </location>
</feature>
<keyword evidence="3" id="KW-0614">Plasmid</keyword>
<feature type="transmembrane region" description="Helical" evidence="1">
    <location>
        <begin position="165"/>
        <end position="193"/>
    </location>
</feature>
<sequence length="397" mass="44652">MSELTASQAHRAYLERTRFGALDGLRALAILAVLIHHSALAQEGGAWSRGFLGVDLFFVISGFLITTLLLRERDRAGAISLRGFYWRRALRILPLYYLVVTLAGIYFVIGRGHLEVLQIWPAYYLFFANFLTEHIPTLYPTWSLSMEEQFYLIWPLVMIWLPPRYWGAMVLFGVALNVVAVTGMLGALGITAFQLGPLWVHLPDATYAPLLLGAGLALMLHQPRGFALLWRVFGHRWMPFGLFGILLALIFGLLPQVLAGVPYLLVHLAMTGWLATLVLREDSWMHPLLRLRPLVRVGVVSYGIYLLHLLVLHVVRLLGEQIGLAQDSTVFLLLYWGGTLLLAELSFRHYERYFLGFRHKPLGRVATGTRNAQNKRDIGTTATGAAGLERLGKEQDP</sequence>
<feature type="transmembrane region" description="Helical" evidence="1">
    <location>
        <begin position="233"/>
        <end position="254"/>
    </location>
</feature>
<dbReference type="Proteomes" id="UP000013243">
    <property type="component" value="Plasmid unnamed4"/>
</dbReference>
<keyword evidence="1" id="KW-1133">Transmembrane helix</keyword>
<dbReference type="PANTHER" id="PTHR23028:SF53">
    <property type="entry name" value="ACYL_TRANSF_3 DOMAIN-CONTAINING PROTEIN"/>
    <property type="match status" value="1"/>
</dbReference>
<feature type="transmembrane region" description="Helical" evidence="1">
    <location>
        <begin position="21"/>
        <end position="39"/>
    </location>
</feature>
<keyword evidence="1" id="KW-0812">Transmembrane</keyword>
<dbReference type="OrthoDB" id="9796461at2"/>
<geneLocation type="plasmid" evidence="3 4">
    <name>unnamed4</name>
</geneLocation>
<dbReference type="GO" id="GO:0016020">
    <property type="term" value="C:membrane"/>
    <property type="evidence" value="ECO:0007669"/>
    <property type="project" value="TreeGrafter"/>
</dbReference>
<keyword evidence="3" id="KW-0012">Acyltransferase</keyword>
<keyword evidence="3" id="KW-0808">Transferase</keyword>
<dbReference type="EMBL" id="CP015234">
    <property type="protein sequence ID" value="ANP43611.1"/>
    <property type="molecule type" value="Genomic_DNA"/>
</dbReference>
<accession>A0A1B1AAM8</accession>
<dbReference type="PANTHER" id="PTHR23028">
    <property type="entry name" value="ACETYLTRANSFERASE"/>
    <property type="match status" value="1"/>
</dbReference>
<feature type="transmembrane region" description="Helical" evidence="1">
    <location>
        <begin position="51"/>
        <end position="70"/>
    </location>
</feature>
<dbReference type="RefSeq" id="WP_005617256.1">
    <property type="nucleotide sequence ID" value="NZ_CP015234.1"/>
</dbReference>
<feature type="transmembrane region" description="Helical" evidence="1">
    <location>
        <begin position="330"/>
        <end position="350"/>
    </location>
</feature>
<feature type="domain" description="Acyltransferase 3" evidence="2">
    <location>
        <begin position="21"/>
        <end position="342"/>
    </location>
</feature>
<gene>
    <name evidence="3" type="ORF">K529_022930</name>
</gene>
<keyword evidence="1" id="KW-0472">Membrane</keyword>
<protein>
    <submittedName>
        <fullName evidence="3">Acyltransferase</fullName>
    </submittedName>
</protein>